<sequence>MGTLIRGGTVVTASDVMKADVLIENGIVTHIGERILSIGHETIDASNCYLFPGGVDPHTHLDMPFGGTITADDFQTGTIAAAFGGTTTIVDFALHEKGSTLADSLRTWHAKAEGKAAIDYGFHMMVGDMREEVMNEIPAMVEKEGVMSFKVFMAYKNNLQVDDETLFRVLRMAGQNGALVQVHAENGDVIDVLVREALASGQTEPRYHALTRPPEAEGEATARAIRLAEIAGAPLYVVHVTCAHAADQISEARKRGLPIYGETCPQYLVCDYTDYERPGFEGAKYVMSPPLRDQWHQEVLWNKLKNMEMHVLGSDQCSFNYREQKELGLGDFTKIPNGAPTIEDRMSILYHFGVHEGRIGLSKFVALTSTNAAKLFGLYPQKGTIAVGSDADIVVWDPSAERTLSAETHHMNVDYNPFEGMKVSGLPRYVLLRGETIVNHDRFTGRPGMGQFVRGQRFSPVDL</sequence>
<dbReference type="InterPro" id="IPR011059">
    <property type="entry name" value="Metal-dep_hydrolase_composite"/>
</dbReference>
<dbReference type="SUPFAM" id="SSF51556">
    <property type="entry name" value="Metallo-dependent hydrolases"/>
    <property type="match status" value="1"/>
</dbReference>
<organism evidence="7 8">
    <name type="scientific">Marinithermofilum abyssi</name>
    <dbReference type="NCBI Taxonomy" id="1571185"/>
    <lineage>
        <taxon>Bacteria</taxon>
        <taxon>Bacillati</taxon>
        <taxon>Bacillota</taxon>
        <taxon>Bacilli</taxon>
        <taxon>Bacillales</taxon>
        <taxon>Thermoactinomycetaceae</taxon>
        <taxon>Marinithermofilum</taxon>
    </lineage>
</organism>
<dbReference type="SUPFAM" id="SSF51338">
    <property type="entry name" value="Composite domain of metallo-dependent hydrolases"/>
    <property type="match status" value="2"/>
</dbReference>
<evidence type="ECO:0000256" key="3">
    <source>
        <dbReference type="ARBA" id="ARBA00022723"/>
    </source>
</evidence>
<dbReference type="Gene3D" id="2.30.40.10">
    <property type="entry name" value="Urease, subunit C, domain 1"/>
    <property type="match status" value="1"/>
</dbReference>
<comment type="cofactor">
    <cofactor evidence="1">
        <name>Zn(2+)</name>
        <dbReference type="ChEBI" id="CHEBI:29105"/>
    </cofactor>
</comment>
<keyword evidence="8" id="KW-1185">Reference proteome</keyword>
<feature type="domain" description="Amidohydrolase-related" evidence="6">
    <location>
        <begin position="49"/>
        <end position="436"/>
    </location>
</feature>
<gene>
    <name evidence="7" type="primary">hyuA</name>
    <name evidence="7" type="ORF">GCM10011571_25260</name>
</gene>
<evidence type="ECO:0000313" key="7">
    <source>
        <dbReference type="EMBL" id="GGE22127.1"/>
    </source>
</evidence>
<dbReference type="GO" id="GO:0005829">
    <property type="term" value="C:cytosol"/>
    <property type="evidence" value="ECO:0007669"/>
    <property type="project" value="TreeGrafter"/>
</dbReference>
<comment type="similarity">
    <text evidence="2">Belongs to the metallo-dependent hydrolases superfamily. Hydantoinase/dihydropyrimidinase family.</text>
</comment>
<dbReference type="PANTHER" id="PTHR11647:SF1">
    <property type="entry name" value="COLLAPSIN RESPONSE MEDIATOR PROTEIN"/>
    <property type="match status" value="1"/>
</dbReference>
<dbReference type="InterPro" id="IPR032466">
    <property type="entry name" value="Metal_Hydrolase"/>
</dbReference>
<evidence type="ECO:0000256" key="5">
    <source>
        <dbReference type="PIRSR" id="PIRSR611778-50"/>
    </source>
</evidence>
<dbReference type="EMBL" id="BMHQ01000009">
    <property type="protein sequence ID" value="GGE22127.1"/>
    <property type="molecule type" value="Genomic_DNA"/>
</dbReference>
<dbReference type="InterPro" id="IPR050378">
    <property type="entry name" value="Metallo-dep_Hydrolases_sf"/>
</dbReference>
<dbReference type="FunFam" id="3.20.20.140:FF:000076">
    <property type="entry name" value="Dihydropyrimidinase like 2"/>
    <property type="match status" value="1"/>
</dbReference>
<dbReference type="Gene3D" id="3.20.20.140">
    <property type="entry name" value="Metal-dependent hydrolases"/>
    <property type="match status" value="1"/>
</dbReference>
<reference evidence="7" key="1">
    <citation type="journal article" date="2014" name="Int. J. Syst. Evol. Microbiol.">
        <title>Complete genome sequence of Corynebacterium casei LMG S-19264T (=DSM 44701T), isolated from a smear-ripened cheese.</title>
        <authorList>
            <consortium name="US DOE Joint Genome Institute (JGI-PGF)"/>
            <person name="Walter F."/>
            <person name="Albersmeier A."/>
            <person name="Kalinowski J."/>
            <person name="Ruckert C."/>
        </authorList>
    </citation>
    <scope>NUCLEOTIDE SEQUENCE</scope>
    <source>
        <strain evidence="7">CGMCC 1.15179</strain>
    </source>
</reference>
<keyword evidence="4" id="KW-0378">Hydrolase</keyword>
<dbReference type="AlphaFoldDB" id="A0A8J2Y9G4"/>
<feature type="modified residue" description="N6-carboxylysine" evidence="5">
    <location>
        <position position="150"/>
    </location>
</feature>
<dbReference type="GO" id="GO:0016812">
    <property type="term" value="F:hydrolase activity, acting on carbon-nitrogen (but not peptide) bonds, in cyclic amides"/>
    <property type="evidence" value="ECO:0007669"/>
    <property type="project" value="TreeGrafter"/>
</dbReference>
<proteinExistence type="inferred from homology"/>
<accession>A0A8J2Y9G4</accession>
<dbReference type="NCBIfam" id="TIGR02033">
    <property type="entry name" value="D-hydantoinase"/>
    <property type="match status" value="1"/>
</dbReference>
<dbReference type="CDD" id="cd01314">
    <property type="entry name" value="D-HYD"/>
    <property type="match status" value="1"/>
</dbReference>
<evidence type="ECO:0000256" key="2">
    <source>
        <dbReference type="ARBA" id="ARBA00008829"/>
    </source>
</evidence>
<name>A0A8J2Y9G4_9BACL</name>
<dbReference type="InterPro" id="IPR006680">
    <property type="entry name" value="Amidohydro-rel"/>
</dbReference>
<reference evidence="7" key="2">
    <citation type="submission" date="2020-09" db="EMBL/GenBank/DDBJ databases">
        <authorList>
            <person name="Sun Q."/>
            <person name="Zhou Y."/>
        </authorList>
    </citation>
    <scope>NUCLEOTIDE SEQUENCE</scope>
    <source>
        <strain evidence="7">CGMCC 1.15179</strain>
    </source>
</reference>
<dbReference type="InterPro" id="IPR011778">
    <property type="entry name" value="Hydantoinase/dihydroPyrase"/>
</dbReference>
<evidence type="ECO:0000256" key="1">
    <source>
        <dbReference type="ARBA" id="ARBA00001947"/>
    </source>
</evidence>
<dbReference type="PANTHER" id="PTHR11647">
    <property type="entry name" value="HYDRANTOINASE/DIHYDROPYRIMIDINASE FAMILY MEMBER"/>
    <property type="match status" value="1"/>
</dbReference>
<keyword evidence="3" id="KW-0479">Metal-binding</keyword>
<protein>
    <submittedName>
        <fullName evidence="7">D-hydantoinase</fullName>
    </submittedName>
</protein>
<evidence type="ECO:0000313" key="8">
    <source>
        <dbReference type="Proteomes" id="UP000625210"/>
    </source>
</evidence>
<evidence type="ECO:0000256" key="4">
    <source>
        <dbReference type="ARBA" id="ARBA00022801"/>
    </source>
</evidence>
<dbReference type="Proteomes" id="UP000625210">
    <property type="component" value="Unassembled WGS sequence"/>
</dbReference>
<dbReference type="GO" id="GO:0046872">
    <property type="term" value="F:metal ion binding"/>
    <property type="evidence" value="ECO:0007669"/>
    <property type="project" value="UniProtKB-KW"/>
</dbReference>
<dbReference type="RefSeq" id="WP_188648257.1">
    <property type="nucleotide sequence ID" value="NZ_BMHQ01000009.1"/>
</dbReference>
<comment type="caution">
    <text evidence="7">The sequence shown here is derived from an EMBL/GenBank/DDBJ whole genome shotgun (WGS) entry which is preliminary data.</text>
</comment>
<comment type="PTM">
    <text evidence="5">Carbamylation allows a single lysine to coordinate two divalent metal cations.</text>
</comment>
<evidence type="ECO:0000259" key="6">
    <source>
        <dbReference type="Pfam" id="PF01979"/>
    </source>
</evidence>
<dbReference type="Pfam" id="PF01979">
    <property type="entry name" value="Amidohydro_1"/>
    <property type="match status" value="1"/>
</dbReference>